<accession>A0AA91Q3N4</accession>
<keyword evidence="9 13" id="KW-0496">Mitochondrion</keyword>
<dbReference type="Proteomes" id="UP000195602">
    <property type="component" value="Unassembled WGS sequence"/>
</dbReference>
<name>A0AA91Q3N4_CLALS</name>
<dbReference type="SUPFAM" id="SSF144122">
    <property type="entry name" value="Tim10-like"/>
    <property type="match status" value="1"/>
</dbReference>
<evidence type="ECO:0000256" key="6">
    <source>
        <dbReference type="ARBA" id="ARBA00022833"/>
    </source>
</evidence>
<evidence type="ECO:0000256" key="13">
    <source>
        <dbReference type="RuleBase" id="RU367043"/>
    </source>
</evidence>
<evidence type="ECO:0000313" key="16">
    <source>
        <dbReference type="Proteomes" id="UP000195602"/>
    </source>
</evidence>
<evidence type="ECO:0000313" key="15">
    <source>
        <dbReference type="EMBL" id="OVF10093.1"/>
    </source>
</evidence>
<evidence type="ECO:0000256" key="4">
    <source>
        <dbReference type="ARBA" id="ARBA00022723"/>
    </source>
</evidence>
<evidence type="ECO:0000256" key="10">
    <source>
        <dbReference type="ARBA" id="ARBA00023136"/>
    </source>
</evidence>
<evidence type="ECO:0000256" key="7">
    <source>
        <dbReference type="ARBA" id="ARBA00022927"/>
    </source>
</evidence>
<protein>
    <recommendedName>
        <fullName evidence="13">Mitochondrial import inner membrane translocase subunit</fullName>
    </recommendedName>
</protein>
<dbReference type="KEGG" id="clus:A9F13_03g02354"/>
<proteinExistence type="inferred from homology"/>
<keyword evidence="5 13" id="KW-0999">Mitochondrion inner membrane</keyword>
<dbReference type="AlphaFoldDB" id="A0AA91Q3N4"/>
<dbReference type="GO" id="GO:0140318">
    <property type="term" value="F:protein transporter activity"/>
    <property type="evidence" value="ECO:0007669"/>
    <property type="project" value="EnsemblFungi"/>
</dbReference>
<comment type="function">
    <text evidence="13">Mitochondrial intermembrane chaperone that participates in the import and insertion of some multi-pass transmembrane proteins into the mitochondrial inner membrane. Also required for the transfer of beta-barrel precursors from the TOM complex to the sorting and assembly machinery (SAM complex) of the outer membrane. Acts as a chaperone-like protein that protects the hydrophobic precursors from aggregation and guide them through the mitochondrial intermembrane space.</text>
</comment>
<keyword evidence="8 13" id="KW-0811">Translocation</keyword>
<keyword evidence="7 13" id="KW-0653">Protein transport</keyword>
<reference evidence="15 16" key="1">
    <citation type="submission" date="2017-04" db="EMBL/GenBank/DDBJ databases">
        <title>Draft genome of the yeast Clavispora lusitaniae type strain CBS 6936.</title>
        <authorList>
            <person name="Durrens P."/>
            <person name="Klopp C."/>
            <person name="Biteau N."/>
            <person name="Fitton-Ouhabi V."/>
            <person name="Dementhon K."/>
            <person name="Accoceberry I."/>
            <person name="Sherman D.J."/>
            <person name="Noel T."/>
        </authorList>
    </citation>
    <scope>NUCLEOTIDE SEQUENCE [LARGE SCALE GENOMIC DNA]</scope>
    <source>
        <strain evidence="15 16">CBS 6936</strain>
    </source>
</reference>
<dbReference type="Pfam" id="PF02953">
    <property type="entry name" value="zf-Tim10_DDP"/>
    <property type="match status" value="1"/>
</dbReference>
<organism evidence="15 16">
    <name type="scientific">Clavispora lusitaniae</name>
    <name type="common">Candida lusitaniae</name>
    <dbReference type="NCBI Taxonomy" id="36911"/>
    <lineage>
        <taxon>Eukaryota</taxon>
        <taxon>Fungi</taxon>
        <taxon>Dikarya</taxon>
        <taxon>Ascomycota</taxon>
        <taxon>Saccharomycotina</taxon>
        <taxon>Pichiomycetes</taxon>
        <taxon>Metschnikowiaceae</taxon>
        <taxon>Clavispora</taxon>
    </lineage>
</organism>
<comment type="subcellular location">
    <subcellularLocation>
        <location evidence="1 13">Mitochondrion inner membrane</location>
        <topology evidence="1 13">Peripheral membrane protein</topology>
        <orientation evidence="1 13">Intermembrane side</orientation>
    </subcellularLocation>
</comment>
<comment type="domain">
    <text evidence="13">The twin CX3C motif contains 4 conserved Cys residues that form 2 disulfide bonds in the mitochondrial intermembrane space.</text>
</comment>
<evidence type="ECO:0000256" key="3">
    <source>
        <dbReference type="ARBA" id="ARBA00022448"/>
    </source>
</evidence>
<dbReference type="Gene3D" id="1.10.287.810">
    <property type="entry name" value="Mitochondrial import inner membrane translocase subunit tim13 like domains"/>
    <property type="match status" value="1"/>
</dbReference>
<keyword evidence="3 13" id="KW-0813">Transport</keyword>
<evidence type="ECO:0000256" key="2">
    <source>
        <dbReference type="ARBA" id="ARBA00006720"/>
    </source>
</evidence>
<dbReference type="FunFam" id="1.10.287.810:FF:000001">
    <property type="entry name" value="mitochondrial import inner membrane translocase subunit TIM13"/>
    <property type="match status" value="1"/>
</dbReference>
<comment type="subunit">
    <text evidence="13">Heterohexamer.</text>
</comment>
<evidence type="ECO:0000256" key="5">
    <source>
        <dbReference type="ARBA" id="ARBA00022792"/>
    </source>
</evidence>
<dbReference type="EMBL" id="LYUB02000003">
    <property type="protein sequence ID" value="OVF10093.1"/>
    <property type="molecule type" value="Genomic_DNA"/>
</dbReference>
<keyword evidence="11 13" id="KW-1015">Disulfide bond</keyword>
<feature type="domain" description="Tim10-like" evidence="14">
    <location>
        <begin position="23"/>
        <end position="83"/>
    </location>
</feature>
<keyword evidence="6" id="KW-0862">Zinc</keyword>
<comment type="caution">
    <text evidence="15">The sequence shown here is derived from an EMBL/GenBank/DDBJ whole genome shotgun (WGS) entry which is preliminary data.</text>
</comment>
<keyword evidence="4" id="KW-0479">Metal-binding</keyword>
<dbReference type="GO" id="GO:0015031">
    <property type="term" value="P:protein transport"/>
    <property type="evidence" value="ECO:0007669"/>
    <property type="project" value="UniProtKB-KW"/>
</dbReference>
<dbReference type="InterPro" id="IPR004217">
    <property type="entry name" value="Tim10-like"/>
</dbReference>
<evidence type="ECO:0000256" key="9">
    <source>
        <dbReference type="ARBA" id="ARBA00023128"/>
    </source>
</evidence>
<keyword evidence="10" id="KW-0472">Membrane</keyword>
<evidence type="ECO:0000256" key="8">
    <source>
        <dbReference type="ARBA" id="ARBA00023010"/>
    </source>
</evidence>
<dbReference type="GO" id="GO:0045039">
    <property type="term" value="P:protein insertion into mitochondrial inner membrane"/>
    <property type="evidence" value="ECO:0007669"/>
    <property type="project" value="EnsemblFungi"/>
</dbReference>
<comment type="similarity">
    <text evidence="2 13">Belongs to the small Tim family.</text>
</comment>
<sequence length="91" mass="10259">MALFGSNPAPSSAQDVKTQLQDQIKQELAVANATELVNKITQNCFDKCILQPQDQITPQQSGCVNQCLEKYMRSWNVISKTYIARIQKEKV</sequence>
<gene>
    <name evidence="15" type="ORF">A9F13_03g02354</name>
</gene>
<evidence type="ECO:0000256" key="1">
    <source>
        <dbReference type="ARBA" id="ARBA00004137"/>
    </source>
</evidence>
<dbReference type="InterPro" id="IPR035427">
    <property type="entry name" value="Tim10-like_dom_sf"/>
</dbReference>
<evidence type="ECO:0000259" key="14">
    <source>
        <dbReference type="Pfam" id="PF02953"/>
    </source>
</evidence>
<evidence type="ECO:0000256" key="12">
    <source>
        <dbReference type="ARBA" id="ARBA00023186"/>
    </source>
</evidence>
<keyword evidence="12 13" id="KW-0143">Chaperone</keyword>
<dbReference type="GO" id="GO:0046872">
    <property type="term" value="F:metal ion binding"/>
    <property type="evidence" value="ECO:0007669"/>
    <property type="project" value="UniProtKB-KW"/>
</dbReference>
<evidence type="ECO:0000256" key="11">
    <source>
        <dbReference type="ARBA" id="ARBA00023157"/>
    </source>
</evidence>
<dbReference type="GO" id="GO:0005743">
    <property type="term" value="C:mitochondrial inner membrane"/>
    <property type="evidence" value="ECO:0007669"/>
    <property type="project" value="UniProtKB-SubCell"/>
</dbReference>
<dbReference type="GO" id="GO:0042719">
    <property type="term" value="C:mitochondrial intermembrane space chaperone complex"/>
    <property type="evidence" value="ECO:0007669"/>
    <property type="project" value="EnsemblFungi"/>
</dbReference>
<dbReference type="OMA" id="MAAWNQV"/>